<dbReference type="InterPro" id="IPR036412">
    <property type="entry name" value="HAD-like_sf"/>
</dbReference>
<dbReference type="Gene3D" id="3.40.50.1000">
    <property type="entry name" value="HAD superfamily/HAD-like"/>
    <property type="match status" value="1"/>
</dbReference>
<gene>
    <name evidence="1" type="ORF">NCTC10661_03608</name>
</gene>
<evidence type="ECO:0000313" key="2">
    <source>
        <dbReference type="Proteomes" id="UP000250416"/>
    </source>
</evidence>
<dbReference type="EMBL" id="UARD01000019">
    <property type="protein sequence ID" value="SPV20243.1"/>
    <property type="molecule type" value="Genomic_DNA"/>
</dbReference>
<comment type="caution">
    <text evidence="1">The sequence shown here is derived from an EMBL/GenBank/DDBJ whole genome shotgun (WGS) entry which is preliminary data.</text>
</comment>
<accession>A0AAE8T3V5</accession>
<organism evidence="1 2">
    <name type="scientific">Burkholderia cepacia</name>
    <name type="common">Pseudomonas cepacia</name>
    <dbReference type="NCBI Taxonomy" id="292"/>
    <lineage>
        <taxon>Bacteria</taxon>
        <taxon>Pseudomonadati</taxon>
        <taxon>Pseudomonadota</taxon>
        <taxon>Betaproteobacteria</taxon>
        <taxon>Burkholderiales</taxon>
        <taxon>Burkholderiaceae</taxon>
        <taxon>Burkholderia</taxon>
        <taxon>Burkholderia cepacia complex</taxon>
    </lineage>
</organism>
<proteinExistence type="predicted"/>
<dbReference type="Proteomes" id="UP000250416">
    <property type="component" value="Unassembled WGS sequence"/>
</dbReference>
<dbReference type="AlphaFoldDB" id="A0AAE8T3V5"/>
<name>A0AAE8T3V5_BURCE</name>
<dbReference type="SUPFAM" id="SSF56784">
    <property type="entry name" value="HAD-like"/>
    <property type="match status" value="1"/>
</dbReference>
<dbReference type="RefSeq" id="WP_111998318.1">
    <property type="nucleotide sequence ID" value="NZ_CADEUO010000002.1"/>
</dbReference>
<protein>
    <recommendedName>
        <fullName evidence="3">Haloacid dehalogenase</fullName>
    </recommendedName>
</protein>
<reference evidence="1 2" key="1">
    <citation type="submission" date="2018-06" db="EMBL/GenBank/DDBJ databases">
        <authorList>
            <consortium name="Pathogen Informatics"/>
            <person name="Doyle S."/>
        </authorList>
    </citation>
    <scope>NUCLEOTIDE SEQUENCE [LARGE SCALE GENOMIC DNA]</scope>
    <source>
        <strain evidence="1 2">NCTC10661</strain>
    </source>
</reference>
<sequence length="146" mass="16056">MMIKAVFFDVGETLIDESRDWNEWADHLEVPRRVFHALLGAVIARGQHHRRVFDLVRPGVDFAASCREREATGSTHAVTAKDLYPDVVPCRKRLRETGVLAGMVPVFLRRGPWAIIQSGSGRFASPVHAIDSLSALPALLSGSLGT</sequence>
<evidence type="ECO:0000313" key="1">
    <source>
        <dbReference type="EMBL" id="SPV20243.1"/>
    </source>
</evidence>
<dbReference type="InterPro" id="IPR023214">
    <property type="entry name" value="HAD_sf"/>
</dbReference>
<evidence type="ECO:0008006" key="3">
    <source>
        <dbReference type="Google" id="ProtNLM"/>
    </source>
</evidence>